<keyword evidence="3" id="KW-1003">Cell membrane</keyword>
<dbReference type="GO" id="GO:0015293">
    <property type="term" value="F:symporter activity"/>
    <property type="evidence" value="ECO:0007669"/>
    <property type="project" value="UniProtKB-KW"/>
</dbReference>
<keyword evidence="2" id="KW-0813">Transport</keyword>
<dbReference type="STRING" id="551995.SAMN05192574_10366"/>
<dbReference type="Gene3D" id="1.10.3860.10">
    <property type="entry name" value="Sodium:dicarboxylate symporter"/>
    <property type="match status" value="1"/>
</dbReference>
<evidence type="ECO:0000256" key="3">
    <source>
        <dbReference type="ARBA" id="ARBA00022475"/>
    </source>
</evidence>
<reference evidence="9" key="1">
    <citation type="submission" date="2016-10" db="EMBL/GenBank/DDBJ databases">
        <authorList>
            <person name="Varghese N."/>
            <person name="Submissions S."/>
        </authorList>
    </citation>
    <scope>NUCLEOTIDE SEQUENCE [LARGE SCALE GENOMIC DNA]</scope>
    <source>
        <strain evidence="9">Gh-48</strain>
    </source>
</reference>
<feature type="transmembrane region" description="Helical" evidence="7">
    <location>
        <begin position="159"/>
        <end position="177"/>
    </location>
</feature>
<keyword evidence="9" id="KW-1185">Reference proteome</keyword>
<name>A0A1H8GBF1_9SPHI</name>
<evidence type="ECO:0000256" key="4">
    <source>
        <dbReference type="ARBA" id="ARBA00022692"/>
    </source>
</evidence>
<feature type="transmembrane region" description="Helical" evidence="7">
    <location>
        <begin position="29"/>
        <end position="47"/>
    </location>
</feature>
<dbReference type="PRINTS" id="PR00173">
    <property type="entry name" value="EDTRNSPORT"/>
</dbReference>
<proteinExistence type="predicted"/>
<dbReference type="SUPFAM" id="SSF118215">
    <property type="entry name" value="Proton glutamate symport protein"/>
    <property type="match status" value="1"/>
</dbReference>
<dbReference type="Pfam" id="PF00375">
    <property type="entry name" value="SDF"/>
    <property type="match status" value="1"/>
</dbReference>
<evidence type="ECO:0000313" key="9">
    <source>
        <dbReference type="Proteomes" id="UP000198942"/>
    </source>
</evidence>
<keyword evidence="6 7" id="KW-0472">Membrane</keyword>
<evidence type="ECO:0000256" key="1">
    <source>
        <dbReference type="ARBA" id="ARBA00004651"/>
    </source>
</evidence>
<organism evidence="8 9">
    <name type="scientific">Mucilaginibacter gossypiicola</name>
    <dbReference type="NCBI Taxonomy" id="551995"/>
    <lineage>
        <taxon>Bacteria</taxon>
        <taxon>Pseudomonadati</taxon>
        <taxon>Bacteroidota</taxon>
        <taxon>Sphingobacteriia</taxon>
        <taxon>Sphingobacteriales</taxon>
        <taxon>Sphingobacteriaceae</taxon>
        <taxon>Mucilaginibacter</taxon>
    </lineage>
</organism>
<evidence type="ECO:0000256" key="5">
    <source>
        <dbReference type="ARBA" id="ARBA00022989"/>
    </source>
</evidence>
<comment type="subcellular location">
    <subcellularLocation>
        <location evidence="1">Cell membrane</location>
        <topology evidence="1">Multi-pass membrane protein</topology>
    </subcellularLocation>
</comment>
<feature type="transmembrane region" description="Helical" evidence="7">
    <location>
        <begin position="59"/>
        <end position="83"/>
    </location>
</feature>
<feature type="transmembrane region" description="Helical" evidence="7">
    <location>
        <begin position="95"/>
        <end position="118"/>
    </location>
</feature>
<evidence type="ECO:0000256" key="6">
    <source>
        <dbReference type="ARBA" id="ARBA00023136"/>
    </source>
</evidence>
<dbReference type="EMBL" id="FOCL01000003">
    <property type="protein sequence ID" value="SEN40807.1"/>
    <property type="molecule type" value="Genomic_DNA"/>
</dbReference>
<dbReference type="AlphaFoldDB" id="A0A1H8GBF1"/>
<gene>
    <name evidence="8" type="ORF">SAMN05192574_10366</name>
</gene>
<dbReference type="InterPro" id="IPR036458">
    <property type="entry name" value="Na:dicarbo_symporter_sf"/>
</dbReference>
<keyword evidence="5 7" id="KW-1133">Transmembrane helix</keyword>
<keyword evidence="4 7" id="KW-0812">Transmembrane</keyword>
<dbReference type="PANTHER" id="PTHR42865:SF7">
    <property type="entry name" value="PROTON_GLUTAMATE-ASPARTATE SYMPORTER"/>
    <property type="match status" value="1"/>
</dbReference>
<dbReference type="Proteomes" id="UP000198942">
    <property type="component" value="Unassembled WGS sequence"/>
</dbReference>
<dbReference type="GO" id="GO:0006835">
    <property type="term" value="P:dicarboxylic acid transport"/>
    <property type="evidence" value="ECO:0007669"/>
    <property type="project" value="TreeGrafter"/>
</dbReference>
<accession>A0A1H8GBF1</accession>
<protein>
    <submittedName>
        <fullName evidence="8">Na+/H+-dicarboxylate symporter</fullName>
    </submittedName>
</protein>
<evidence type="ECO:0000256" key="7">
    <source>
        <dbReference type="SAM" id="Phobius"/>
    </source>
</evidence>
<sequence>MPILVLTVKTKPNNYLSTMNSWFKNYKGIILLITGIIIGSIAGAVLGNKVEVIKPIGDIFLNLLFTAVVPLVFFAIASAIAALDRSQKLGKLLGVTSAVFVSTVLVAAIVTIIAIWIFPIHQHLVASPITEAITKKPFGDQLTSLFTTSEFYQLLSRKSMLAMIIFAVITGFATLHAGEKGKAFAAFLHSGNEVFKNIFSLIMRIGPIGLGAYFAYQVGVFGPQLFGGYARSMALYYGVGAFYYLAIFSLYAFIAGGVSAVKRYWKNNIVPSATAVGTCSSIATIPANLDAAKKMGISDAIANITIPLGGTLHKDGSSISSIVKMAVVFALFGKSFNNAETIIIALAMTVLVSLVEGGIPNGGYIGELLFISAYGFPPEALPPAIIIGTLVDPMATLLNATGDTVAAMLVARFTEGRGWMKPEAP</sequence>
<evidence type="ECO:0000313" key="8">
    <source>
        <dbReference type="EMBL" id="SEN40807.1"/>
    </source>
</evidence>
<dbReference type="GO" id="GO:0005886">
    <property type="term" value="C:plasma membrane"/>
    <property type="evidence" value="ECO:0007669"/>
    <property type="project" value="UniProtKB-SubCell"/>
</dbReference>
<feature type="transmembrane region" description="Helical" evidence="7">
    <location>
        <begin position="198"/>
        <end position="216"/>
    </location>
</feature>
<feature type="transmembrane region" description="Helical" evidence="7">
    <location>
        <begin position="236"/>
        <end position="258"/>
    </location>
</feature>
<dbReference type="InterPro" id="IPR001991">
    <property type="entry name" value="Na-dicarboxylate_symporter"/>
</dbReference>
<dbReference type="PANTHER" id="PTHR42865">
    <property type="entry name" value="PROTON/GLUTAMATE-ASPARTATE SYMPORTER"/>
    <property type="match status" value="1"/>
</dbReference>
<evidence type="ECO:0000256" key="2">
    <source>
        <dbReference type="ARBA" id="ARBA00022448"/>
    </source>
</evidence>